<dbReference type="InterPro" id="IPR023247">
    <property type="entry name" value="IC97/Dnai7-like"/>
</dbReference>
<dbReference type="Proteomes" id="UP000006727">
    <property type="component" value="Chromosome 4"/>
</dbReference>
<dbReference type="InterPro" id="IPR031826">
    <property type="entry name" value="IC97/Casc1_N"/>
</dbReference>
<dbReference type="InParanoid" id="A0A2K1KP00"/>
<reference evidence="5" key="3">
    <citation type="submission" date="2020-12" db="UniProtKB">
        <authorList>
            <consortium name="EnsemblPlants"/>
        </authorList>
    </citation>
    <scope>IDENTIFICATION</scope>
</reference>
<gene>
    <name evidence="4" type="ORF">PHYPA_006405</name>
</gene>
<dbReference type="Gramene" id="Pp3c4_18130V3.2">
    <property type="protein sequence ID" value="Pp3c4_18130V3.2"/>
    <property type="gene ID" value="Pp3c4_18130"/>
</dbReference>
<evidence type="ECO:0000313" key="6">
    <source>
        <dbReference type="Proteomes" id="UP000006727"/>
    </source>
</evidence>
<dbReference type="EnsemblPlants" id="Pp3c4_18130V3.1">
    <property type="protein sequence ID" value="Pp3c4_18130V3.1"/>
    <property type="gene ID" value="Pp3c4_18130"/>
</dbReference>
<sequence>MPPKLTPKERAAAKKAERAQFEEIARRMEQERLIKEALQIVRKELEEKLAYEADQRWLEAERERLAAEADSIIPYYKRQEETREKIEAAATAKKEWELFMDTSGLPQAAKEATLNTYLENGYQSLDLDYNEVLKSLVNIYKVCST</sequence>
<evidence type="ECO:0000256" key="1">
    <source>
        <dbReference type="ARBA" id="ARBA00024332"/>
    </source>
</evidence>
<dbReference type="Pfam" id="PF15927">
    <property type="entry name" value="Casc1_N"/>
    <property type="match status" value="1"/>
</dbReference>
<evidence type="ECO:0000259" key="3">
    <source>
        <dbReference type="Pfam" id="PF15927"/>
    </source>
</evidence>
<organism evidence="4">
    <name type="scientific">Physcomitrium patens</name>
    <name type="common">Spreading-leaved earth moss</name>
    <name type="synonym">Physcomitrella patens</name>
    <dbReference type="NCBI Taxonomy" id="3218"/>
    <lineage>
        <taxon>Eukaryota</taxon>
        <taxon>Viridiplantae</taxon>
        <taxon>Streptophyta</taxon>
        <taxon>Embryophyta</taxon>
        <taxon>Bryophyta</taxon>
        <taxon>Bryophytina</taxon>
        <taxon>Bryopsida</taxon>
        <taxon>Funariidae</taxon>
        <taxon>Funariales</taxon>
        <taxon>Funariaceae</taxon>
        <taxon>Physcomitrium</taxon>
    </lineage>
</organism>
<keyword evidence="2" id="KW-0175">Coiled coil</keyword>
<reference evidence="4 6" key="1">
    <citation type="journal article" date="2008" name="Science">
        <title>The Physcomitrella genome reveals evolutionary insights into the conquest of land by plants.</title>
        <authorList>
            <person name="Rensing S."/>
            <person name="Lang D."/>
            <person name="Zimmer A."/>
            <person name="Terry A."/>
            <person name="Salamov A."/>
            <person name="Shapiro H."/>
            <person name="Nishiyama T."/>
            <person name="Perroud P.-F."/>
            <person name="Lindquist E."/>
            <person name="Kamisugi Y."/>
            <person name="Tanahashi T."/>
            <person name="Sakakibara K."/>
            <person name="Fujita T."/>
            <person name="Oishi K."/>
            <person name="Shin-I T."/>
            <person name="Kuroki Y."/>
            <person name="Toyoda A."/>
            <person name="Suzuki Y."/>
            <person name="Hashimoto A."/>
            <person name="Yamaguchi K."/>
            <person name="Sugano A."/>
            <person name="Kohara Y."/>
            <person name="Fujiyama A."/>
            <person name="Anterola A."/>
            <person name="Aoki S."/>
            <person name="Ashton N."/>
            <person name="Barbazuk W.B."/>
            <person name="Barker E."/>
            <person name="Bennetzen J."/>
            <person name="Bezanilla M."/>
            <person name="Blankenship R."/>
            <person name="Cho S.H."/>
            <person name="Dutcher S."/>
            <person name="Estelle M."/>
            <person name="Fawcett J.A."/>
            <person name="Gundlach H."/>
            <person name="Hanada K."/>
            <person name="Heyl A."/>
            <person name="Hicks K.A."/>
            <person name="Hugh J."/>
            <person name="Lohr M."/>
            <person name="Mayer K."/>
            <person name="Melkozernov A."/>
            <person name="Murata T."/>
            <person name="Nelson D."/>
            <person name="Pils B."/>
            <person name="Prigge M."/>
            <person name="Reiss B."/>
            <person name="Renner T."/>
            <person name="Rombauts S."/>
            <person name="Rushton P."/>
            <person name="Sanderfoot A."/>
            <person name="Schween G."/>
            <person name="Shiu S.-H."/>
            <person name="Stueber K."/>
            <person name="Theodoulou F.L."/>
            <person name="Tu H."/>
            <person name="Van de Peer Y."/>
            <person name="Verrier P.J."/>
            <person name="Waters E."/>
            <person name="Wood A."/>
            <person name="Yang L."/>
            <person name="Cove D."/>
            <person name="Cuming A."/>
            <person name="Hasebe M."/>
            <person name="Lucas S."/>
            <person name="Mishler D.B."/>
            <person name="Reski R."/>
            <person name="Grigoriev I."/>
            <person name="Quatrano R.S."/>
            <person name="Boore J.L."/>
        </authorList>
    </citation>
    <scope>NUCLEOTIDE SEQUENCE [LARGE SCALE GENOMIC DNA]</scope>
    <source>
        <strain evidence="5 6">cv. Gransden 2004</strain>
    </source>
</reference>
<dbReference type="EMBL" id="ABEU02000004">
    <property type="protein sequence ID" value="PNR55508.1"/>
    <property type="molecule type" value="Genomic_DNA"/>
</dbReference>
<feature type="coiled-coil region" evidence="2">
    <location>
        <begin position="11"/>
        <end position="48"/>
    </location>
</feature>
<name>A0A2K1KP00_PHYPA</name>
<dbReference type="EnsemblPlants" id="Pp3c4_18130V3.2">
    <property type="protein sequence ID" value="Pp3c4_18130V3.2"/>
    <property type="gene ID" value="Pp3c4_18130"/>
</dbReference>
<proteinExistence type="inferred from homology"/>
<evidence type="ECO:0000313" key="4">
    <source>
        <dbReference type="EMBL" id="PNR55508.1"/>
    </source>
</evidence>
<dbReference type="PANTHER" id="PTHR20929">
    <property type="entry name" value="LUNG ADENOMA SUSCEPTIBILITY 1-RELATED"/>
    <property type="match status" value="1"/>
</dbReference>
<evidence type="ECO:0000256" key="2">
    <source>
        <dbReference type="SAM" id="Coils"/>
    </source>
</evidence>
<dbReference type="Gramene" id="Pp3c4_18130V3.1">
    <property type="protein sequence ID" value="Pp3c4_18130V3.1"/>
    <property type="gene ID" value="Pp3c4_18130"/>
</dbReference>
<accession>A0A2K1KP00</accession>
<dbReference type="PANTHER" id="PTHR20929:SF11">
    <property type="entry name" value="DYNEIN AXONEMAL INTERMEDIATE CHAIN 7"/>
    <property type="match status" value="1"/>
</dbReference>
<feature type="domain" description="IC97/Casc1 N-terminal" evidence="3">
    <location>
        <begin position="24"/>
        <end position="143"/>
    </location>
</feature>
<evidence type="ECO:0000313" key="5">
    <source>
        <dbReference type="EnsemblPlants" id="Pp3c4_18130V3.1"/>
    </source>
</evidence>
<keyword evidence="6" id="KW-1185">Reference proteome</keyword>
<comment type="similarity">
    <text evidence="1">Belongs to the DNAI7 family.</text>
</comment>
<protein>
    <recommendedName>
        <fullName evidence="3">IC97/Casc1 N-terminal domain-containing protein</fullName>
    </recommendedName>
</protein>
<reference evidence="4 6" key="2">
    <citation type="journal article" date="2018" name="Plant J.">
        <title>The Physcomitrella patens chromosome-scale assembly reveals moss genome structure and evolution.</title>
        <authorList>
            <person name="Lang D."/>
            <person name="Ullrich K.K."/>
            <person name="Murat F."/>
            <person name="Fuchs J."/>
            <person name="Jenkins J."/>
            <person name="Haas F.B."/>
            <person name="Piednoel M."/>
            <person name="Gundlach H."/>
            <person name="Van Bel M."/>
            <person name="Meyberg R."/>
            <person name="Vives C."/>
            <person name="Morata J."/>
            <person name="Symeonidi A."/>
            <person name="Hiss M."/>
            <person name="Muchero W."/>
            <person name="Kamisugi Y."/>
            <person name="Saleh O."/>
            <person name="Blanc G."/>
            <person name="Decker E.L."/>
            <person name="van Gessel N."/>
            <person name="Grimwood J."/>
            <person name="Hayes R.D."/>
            <person name="Graham S.W."/>
            <person name="Gunter L.E."/>
            <person name="McDaniel S.F."/>
            <person name="Hoernstein S.N.W."/>
            <person name="Larsson A."/>
            <person name="Li F.W."/>
            <person name="Perroud P.F."/>
            <person name="Phillips J."/>
            <person name="Ranjan P."/>
            <person name="Rokshar D.S."/>
            <person name="Rothfels C.J."/>
            <person name="Schneider L."/>
            <person name="Shu S."/>
            <person name="Stevenson D.W."/>
            <person name="Thummler F."/>
            <person name="Tillich M."/>
            <person name="Villarreal Aguilar J.C."/>
            <person name="Widiez T."/>
            <person name="Wong G.K."/>
            <person name="Wymore A."/>
            <person name="Zhang Y."/>
            <person name="Zimmer A.D."/>
            <person name="Quatrano R.S."/>
            <person name="Mayer K.F.X."/>
            <person name="Goodstein D."/>
            <person name="Casacuberta J.M."/>
            <person name="Vandepoele K."/>
            <person name="Reski R."/>
            <person name="Cuming A.C."/>
            <person name="Tuskan G.A."/>
            <person name="Maumus F."/>
            <person name="Salse J."/>
            <person name="Schmutz J."/>
            <person name="Rensing S.A."/>
        </authorList>
    </citation>
    <scope>NUCLEOTIDE SEQUENCE [LARGE SCALE GENOMIC DNA]</scope>
    <source>
        <strain evidence="5 6">cv. Gransden 2004</strain>
    </source>
</reference>
<dbReference type="AlphaFoldDB" id="A0A2K1KP00"/>